<evidence type="ECO:0000313" key="2">
    <source>
        <dbReference type="Proteomes" id="UP001242480"/>
    </source>
</evidence>
<dbReference type="EMBL" id="JAUSVX010000013">
    <property type="protein sequence ID" value="MDQ0472835.1"/>
    <property type="molecule type" value="Genomic_DNA"/>
</dbReference>
<gene>
    <name evidence="1" type="ORF">QO011_005865</name>
</gene>
<dbReference type="Proteomes" id="UP001242480">
    <property type="component" value="Unassembled WGS sequence"/>
</dbReference>
<protein>
    <submittedName>
        <fullName evidence="1">Uncharacterized protein</fullName>
    </submittedName>
</protein>
<organism evidence="1 2">
    <name type="scientific">Labrys wisconsinensis</name>
    <dbReference type="NCBI Taxonomy" id="425677"/>
    <lineage>
        <taxon>Bacteria</taxon>
        <taxon>Pseudomonadati</taxon>
        <taxon>Pseudomonadota</taxon>
        <taxon>Alphaproteobacteria</taxon>
        <taxon>Hyphomicrobiales</taxon>
        <taxon>Xanthobacteraceae</taxon>
        <taxon>Labrys</taxon>
    </lineage>
</organism>
<reference evidence="1 2" key="1">
    <citation type="submission" date="2023-07" db="EMBL/GenBank/DDBJ databases">
        <title>Genomic Encyclopedia of Type Strains, Phase IV (KMG-IV): sequencing the most valuable type-strain genomes for metagenomic binning, comparative biology and taxonomic classification.</title>
        <authorList>
            <person name="Goeker M."/>
        </authorList>
    </citation>
    <scope>NUCLEOTIDE SEQUENCE [LARGE SCALE GENOMIC DNA]</scope>
    <source>
        <strain evidence="1 2">DSM 19619</strain>
    </source>
</reference>
<evidence type="ECO:0000313" key="1">
    <source>
        <dbReference type="EMBL" id="MDQ0472835.1"/>
    </source>
</evidence>
<keyword evidence="2" id="KW-1185">Reference proteome</keyword>
<sequence>MDDDGIPIFDINSAETPLRLLAQAMEAARDAGMPDTFAAITRAIEIGQLELVALGLPHFSR</sequence>
<name>A0ABU0JEX8_9HYPH</name>
<proteinExistence type="predicted"/>
<accession>A0ABU0JEX8</accession>
<comment type="caution">
    <text evidence="1">The sequence shown here is derived from an EMBL/GenBank/DDBJ whole genome shotgun (WGS) entry which is preliminary data.</text>
</comment>
<dbReference type="RefSeq" id="WP_307280230.1">
    <property type="nucleotide sequence ID" value="NZ_JAUSVX010000013.1"/>
</dbReference>